<dbReference type="InterPro" id="IPR035227">
    <property type="entry name" value="HdcB"/>
</dbReference>
<dbReference type="EMBL" id="CP093366">
    <property type="protein sequence ID" value="UQS82255.1"/>
    <property type="molecule type" value="Genomic_DNA"/>
</dbReference>
<gene>
    <name evidence="1" type="primary">hdcB</name>
    <name evidence="1" type="ORF">MOO45_00765</name>
</gene>
<evidence type="ECO:0000313" key="1">
    <source>
        <dbReference type="EMBL" id="UQS82255.1"/>
    </source>
</evidence>
<keyword evidence="2" id="KW-1185">Reference proteome</keyword>
<organism evidence="1 2">
    <name type="scientific">Bombilactobacillus folatiphilus</name>
    <dbReference type="NCBI Taxonomy" id="2923362"/>
    <lineage>
        <taxon>Bacteria</taxon>
        <taxon>Bacillati</taxon>
        <taxon>Bacillota</taxon>
        <taxon>Bacilli</taxon>
        <taxon>Lactobacillales</taxon>
        <taxon>Lactobacillaceae</taxon>
        <taxon>Bombilactobacillus</taxon>
    </lineage>
</organism>
<dbReference type="Pfam" id="PF17528">
    <property type="entry name" value="HdcB"/>
    <property type="match status" value="1"/>
</dbReference>
<accession>A0ABY4P9H1</accession>
<evidence type="ECO:0000313" key="2">
    <source>
        <dbReference type="Proteomes" id="UP000831495"/>
    </source>
</evidence>
<protein>
    <submittedName>
        <fullName evidence="1">Histidine decarboxylase maturation protein HdcB</fullName>
    </submittedName>
</protein>
<sequence length="176" mass="19847">MSADLAANEQFVRKYLPEVKVKKVLPALANVSEKMNSIALNEDGALEQVIFTAGTKVFFYDLKKKDSLRYRSREEVKSAQCLKGTPHGKIKIVFEDLEKWEFDDIVAGRAFDLVQAIKPQTQNQAAYDNTIRGGFPQLLDADHGPEVDRLRNYMQAGFISQYEYDDSNPALPKAGK</sequence>
<reference evidence="1" key="1">
    <citation type="journal article" date="2022" name="Int. J. Syst. Evol. Microbiol.">
        <title>Apilactobacillus apisilvae sp. nov., Nicolia spurrieriana gen. nov. sp. nov., Bombilactobacillus folatiphilus sp. nov. and Bombilactobacillus thymidiniphilus sp. nov., four new lactic acid bacterial isolates from stingless bees Tetragonula carbonaria and Austroplebeia australis.</title>
        <authorList>
            <person name="Oliphant S.A."/>
            <person name="Watson-Haigh N.S."/>
            <person name="Sumby K.M."/>
            <person name="Gardner J."/>
            <person name="Groom S."/>
            <person name="Jiranek V."/>
        </authorList>
    </citation>
    <scope>NUCLEOTIDE SEQUENCE</scope>
    <source>
        <strain evidence="1">SG4_D2</strain>
    </source>
</reference>
<proteinExistence type="predicted"/>
<name>A0ABY4P9H1_9LACO</name>
<dbReference type="RefSeq" id="WP_249514525.1">
    <property type="nucleotide sequence ID" value="NZ_CP093366.1"/>
</dbReference>
<dbReference type="Proteomes" id="UP000831495">
    <property type="component" value="Chromosome"/>
</dbReference>